<feature type="transmembrane region" description="Helical" evidence="1">
    <location>
        <begin position="134"/>
        <end position="155"/>
    </location>
</feature>
<dbReference type="Proteomes" id="UP001597252">
    <property type="component" value="Unassembled WGS sequence"/>
</dbReference>
<name>A0ABW4E8C9_9LACO</name>
<reference evidence="3" key="1">
    <citation type="journal article" date="2019" name="Int. J. Syst. Evol. Microbiol.">
        <title>The Global Catalogue of Microorganisms (GCM) 10K type strain sequencing project: providing services to taxonomists for standard genome sequencing and annotation.</title>
        <authorList>
            <consortium name="The Broad Institute Genomics Platform"/>
            <consortium name="The Broad Institute Genome Sequencing Center for Infectious Disease"/>
            <person name="Wu L."/>
            <person name="Ma J."/>
        </authorList>
    </citation>
    <scope>NUCLEOTIDE SEQUENCE [LARGE SCALE GENOMIC DNA]</scope>
    <source>
        <strain evidence="3">CCM 8903</strain>
    </source>
</reference>
<keyword evidence="1" id="KW-0472">Membrane</keyword>
<keyword evidence="1" id="KW-0812">Transmembrane</keyword>
<sequence length="251" mass="28268">MRFMERAIKALGYHRRAYLGGLVGVFFFSLLSLILLTAQFLNRQTQNAFTTRLQQFDSQTLTIAQHLVKATNTAYSAVSSQYQLWWWGLLAALFATTAGCALVFAFQRRQETLAYLLVGKSTTDVVAQYVLENLIIFTGGYLLAWCAAMLGGTWLDHWLHTLNLTLFEQHLTPNVSVASFQKVTKQLFAHRLTDFSGNDLMFPQRGMRMQPATLVGCMQTYLCGAGALIVSQALTYTAVISLQRHRLLHQD</sequence>
<feature type="transmembrane region" description="Helical" evidence="1">
    <location>
        <begin position="218"/>
        <end position="242"/>
    </location>
</feature>
<dbReference type="EMBL" id="JBHTON010000014">
    <property type="protein sequence ID" value="MFD1484710.1"/>
    <property type="molecule type" value="Genomic_DNA"/>
</dbReference>
<accession>A0ABW4E8C9</accession>
<organism evidence="2 3">
    <name type="scientific">Lacticaseibacillus baoqingensis</name>
    <dbReference type="NCBI Taxonomy" id="2486013"/>
    <lineage>
        <taxon>Bacteria</taxon>
        <taxon>Bacillati</taxon>
        <taxon>Bacillota</taxon>
        <taxon>Bacilli</taxon>
        <taxon>Lactobacillales</taxon>
        <taxon>Lactobacillaceae</taxon>
        <taxon>Lacticaseibacillus</taxon>
    </lineage>
</organism>
<protein>
    <recommendedName>
        <fullName evidence="4">FtsX-like permease family protein</fullName>
    </recommendedName>
</protein>
<evidence type="ECO:0000313" key="2">
    <source>
        <dbReference type="EMBL" id="MFD1484710.1"/>
    </source>
</evidence>
<evidence type="ECO:0008006" key="4">
    <source>
        <dbReference type="Google" id="ProtNLM"/>
    </source>
</evidence>
<feature type="transmembrane region" description="Helical" evidence="1">
    <location>
        <begin position="84"/>
        <end position="106"/>
    </location>
</feature>
<evidence type="ECO:0000313" key="3">
    <source>
        <dbReference type="Proteomes" id="UP001597252"/>
    </source>
</evidence>
<feature type="transmembrane region" description="Helical" evidence="1">
    <location>
        <begin position="21"/>
        <end position="41"/>
    </location>
</feature>
<proteinExistence type="predicted"/>
<gene>
    <name evidence="2" type="ORF">ACFQ5J_05655</name>
</gene>
<dbReference type="RefSeq" id="WP_125750823.1">
    <property type="nucleotide sequence ID" value="NZ_JBHTON010000014.1"/>
</dbReference>
<keyword evidence="1" id="KW-1133">Transmembrane helix</keyword>
<evidence type="ECO:0000256" key="1">
    <source>
        <dbReference type="SAM" id="Phobius"/>
    </source>
</evidence>
<comment type="caution">
    <text evidence="2">The sequence shown here is derived from an EMBL/GenBank/DDBJ whole genome shotgun (WGS) entry which is preliminary data.</text>
</comment>
<keyword evidence="3" id="KW-1185">Reference proteome</keyword>